<evidence type="ECO:0000313" key="3">
    <source>
        <dbReference type="Proteomes" id="UP000606274"/>
    </source>
</evidence>
<dbReference type="CDD" id="cd14291">
    <property type="entry name" value="UBA1_NUB1_like"/>
    <property type="match status" value="1"/>
</dbReference>
<dbReference type="PANTHER" id="PTHR12948">
    <property type="entry name" value="NEDD8 ULTIMATE BUSTER-1 BS4 PROTEIN"/>
    <property type="match status" value="1"/>
</dbReference>
<dbReference type="CDD" id="cd17062">
    <property type="entry name" value="Ubl_NUB1"/>
    <property type="match status" value="1"/>
</dbReference>
<keyword evidence="3" id="KW-1185">Reference proteome</keyword>
<dbReference type="Proteomes" id="UP000606274">
    <property type="component" value="Unassembled WGS sequence"/>
</dbReference>
<dbReference type="InterPro" id="IPR058666">
    <property type="entry name" value="SASH1/NUB1_homeodomain"/>
</dbReference>
<name>A0A8T0BU67_SILME</name>
<sequence>MAEQDIQTRIIAMLKQETIQLWIPPYTTETGEAGHEQMQELAGKYSQVLGFPQPDMETALEEIRLQAVRRGSGNKTFKETNIANLDFILPKKGHKRRHNIKSKLDITAQDLINKIKEECELKHIKLIVNGKVLSPDKRLDEQNVKNNSKIMVLKLSEPEIKKEIMEVEEKMRSNEESVQRVQKGFQILSERDGSEDPMTTPFLEIADQKGNPIQIPLDKKKQKEYNEALFYLLQAEDEFRKCNSALLTTVDNYAVLQLDIVWCYRALEALSCLTDCKQRLQQAENCFLKCYGEGQTRLQKIKGNTGGEGVLFLRLYLLQSLLVYLDGKENQAITKLKQSEELYNQLSLDQEKMNQLLSMGFTEQDARLGLRACRGNVEAAVMHITLRRAEREEIKQRERNKRRQRLEAINTLVELGYNKKSAANALHKAHGDLDEAYRILLDCVKPAALGSLSQTQTDRPKWIRLFPSASRGRKWSASAPFSSVLGSILLIRRAKHFLRGLNSMRDEPTRQ</sequence>
<dbReference type="PROSITE" id="PS50030">
    <property type="entry name" value="UBA"/>
    <property type="match status" value="2"/>
</dbReference>
<dbReference type="SMART" id="SM00165">
    <property type="entry name" value="UBA"/>
    <property type="match status" value="2"/>
</dbReference>
<feature type="domain" description="UBA" evidence="1">
    <location>
        <begin position="398"/>
        <end position="443"/>
    </location>
</feature>
<dbReference type="Pfam" id="PF26285">
    <property type="entry name" value="SASH1_Homeodomain"/>
    <property type="match status" value="1"/>
</dbReference>
<reference evidence="2" key="1">
    <citation type="submission" date="2020-08" db="EMBL/GenBank/DDBJ databases">
        <title>Chromosome-level assembly of Southern catfish (Silurus meridionalis) provides insights into visual adaptation to the nocturnal and benthic lifestyles.</title>
        <authorList>
            <person name="Zhang Y."/>
            <person name="Wang D."/>
            <person name="Peng Z."/>
        </authorList>
    </citation>
    <scope>NUCLEOTIDE SEQUENCE</scope>
    <source>
        <strain evidence="2">SWU-2019-XX</strain>
        <tissue evidence="2">Muscle</tissue>
    </source>
</reference>
<dbReference type="SUPFAM" id="SSF54236">
    <property type="entry name" value="Ubiquitin-like"/>
    <property type="match status" value="1"/>
</dbReference>
<dbReference type="PANTHER" id="PTHR12948:SF3">
    <property type="entry name" value="NEDD8 ULTIMATE BUSTER 1"/>
    <property type="match status" value="1"/>
</dbReference>
<dbReference type="InterPro" id="IPR029071">
    <property type="entry name" value="Ubiquitin-like_domsf"/>
</dbReference>
<comment type="caution">
    <text evidence="2">The sequence shown here is derived from an EMBL/GenBank/DDBJ whole genome shotgun (WGS) entry which is preliminary data.</text>
</comment>
<dbReference type="AlphaFoldDB" id="A0A8T0BU67"/>
<evidence type="ECO:0000313" key="2">
    <source>
        <dbReference type="EMBL" id="KAF7708880.1"/>
    </source>
</evidence>
<dbReference type="InterPro" id="IPR039749">
    <property type="entry name" value="NUB1"/>
</dbReference>
<dbReference type="EMBL" id="JABFDY010000004">
    <property type="protein sequence ID" value="KAF7708880.1"/>
    <property type="molecule type" value="Genomic_DNA"/>
</dbReference>
<evidence type="ECO:0000259" key="1">
    <source>
        <dbReference type="PROSITE" id="PS50030"/>
    </source>
</evidence>
<dbReference type="Pfam" id="PF18037">
    <property type="entry name" value="Ubiquitin_5"/>
    <property type="match status" value="1"/>
</dbReference>
<dbReference type="GO" id="GO:2000058">
    <property type="term" value="P:regulation of ubiquitin-dependent protein catabolic process"/>
    <property type="evidence" value="ECO:0007669"/>
    <property type="project" value="TreeGrafter"/>
</dbReference>
<dbReference type="InterPro" id="IPR015940">
    <property type="entry name" value="UBA"/>
</dbReference>
<gene>
    <name evidence="2" type="ORF">HF521_017937</name>
</gene>
<proteinExistence type="predicted"/>
<feature type="domain" description="UBA" evidence="1">
    <location>
        <begin position="347"/>
        <end position="387"/>
    </location>
</feature>
<accession>A0A8T0BU67</accession>
<dbReference type="SUPFAM" id="SSF46934">
    <property type="entry name" value="UBA-like"/>
    <property type="match status" value="2"/>
</dbReference>
<dbReference type="InterPro" id="IPR009060">
    <property type="entry name" value="UBA-like_sf"/>
</dbReference>
<dbReference type="InterPro" id="IPR041207">
    <property type="entry name" value="NUB1_ubiquitin-like_dom"/>
</dbReference>
<protein>
    <recommendedName>
        <fullName evidence="1">UBA domain-containing protein</fullName>
    </recommendedName>
</protein>
<dbReference type="Gene3D" id="3.10.20.90">
    <property type="entry name" value="Phosphatidylinositol 3-kinase Catalytic Subunit, Chain A, domain 1"/>
    <property type="match status" value="1"/>
</dbReference>
<dbReference type="Gene3D" id="1.10.8.10">
    <property type="entry name" value="DNA helicase RuvA subunit, C-terminal domain"/>
    <property type="match status" value="2"/>
</dbReference>
<organism evidence="2 3">
    <name type="scientific">Silurus meridionalis</name>
    <name type="common">Southern catfish</name>
    <name type="synonym">Silurus soldatovi meridionalis</name>
    <dbReference type="NCBI Taxonomy" id="175797"/>
    <lineage>
        <taxon>Eukaryota</taxon>
        <taxon>Metazoa</taxon>
        <taxon>Chordata</taxon>
        <taxon>Craniata</taxon>
        <taxon>Vertebrata</taxon>
        <taxon>Euteleostomi</taxon>
        <taxon>Actinopterygii</taxon>
        <taxon>Neopterygii</taxon>
        <taxon>Teleostei</taxon>
        <taxon>Ostariophysi</taxon>
        <taxon>Siluriformes</taxon>
        <taxon>Siluridae</taxon>
        <taxon>Silurus</taxon>
    </lineage>
</organism>
<dbReference type="Pfam" id="PF00627">
    <property type="entry name" value="UBA"/>
    <property type="match status" value="1"/>
</dbReference>